<organism evidence="6 7">
    <name type="scientific">Odobenus rosmarus divergens</name>
    <name type="common">Pacific walrus</name>
    <dbReference type="NCBI Taxonomy" id="9708"/>
    <lineage>
        <taxon>Eukaryota</taxon>
        <taxon>Metazoa</taxon>
        <taxon>Chordata</taxon>
        <taxon>Craniata</taxon>
        <taxon>Vertebrata</taxon>
        <taxon>Euteleostomi</taxon>
        <taxon>Mammalia</taxon>
        <taxon>Eutheria</taxon>
        <taxon>Laurasiatheria</taxon>
        <taxon>Carnivora</taxon>
        <taxon>Caniformia</taxon>
        <taxon>Pinnipedia</taxon>
        <taxon>Odobenidae</taxon>
        <taxon>Odobenus</taxon>
    </lineage>
</organism>
<feature type="binding site" evidence="4">
    <location>
        <position position="35"/>
    </location>
    <ligand>
        <name>Mg(2+)</name>
        <dbReference type="ChEBI" id="CHEBI:18420"/>
    </ligand>
</feature>
<feature type="binding site" evidence="3">
    <location>
        <begin position="28"/>
        <end position="35"/>
    </location>
    <ligand>
        <name>GTP</name>
        <dbReference type="ChEBI" id="CHEBI:37565"/>
    </ligand>
</feature>
<dbReference type="CTD" id="392509"/>
<dbReference type="PRINTS" id="PR00328">
    <property type="entry name" value="SAR1GTPBP"/>
</dbReference>
<evidence type="ECO:0000256" key="3">
    <source>
        <dbReference type="PIRSR" id="PIRSR606689-1"/>
    </source>
</evidence>
<dbReference type="SUPFAM" id="SSF52540">
    <property type="entry name" value="P-loop containing nucleoside triphosphate hydrolases"/>
    <property type="match status" value="1"/>
</dbReference>
<dbReference type="InParanoid" id="A0A2U3X0G6"/>
<dbReference type="GO" id="GO:0046872">
    <property type="term" value="F:metal ion binding"/>
    <property type="evidence" value="ECO:0007669"/>
    <property type="project" value="UniProtKB-KW"/>
</dbReference>
<gene>
    <name evidence="7" type="primary">ARL13A</name>
</gene>
<dbReference type="PANTHER" id="PTHR46090">
    <property type="entry name" value="ADP-RIBOSYLATION FACTOR-LIKE PROTEIN 13B"/>
    <property type="match status" value="1"/>
</dbReference>
<keyword evidence="4" id="KW-0460">Magnesium</keyword>
<name>A0A2U3X0G6_ODORO</name>
<dbReference type="GO" id="GO:0003924">
    <property type="term" value="F:GTPase activity"/>
    <property type="evidence" value="ECO:0007669"/>
    <property type="project" value="InterPro"/>
</dbReference>
<feature type="compositionally biased region" description="Polar residues" evidence="5">
    <location>
        <begin position="204"/>
        <end position="214"/>
    </location>
</feature>
<evidence type="ECO:0000256" key="5">
    <source>
        <dbReference type="SAM" id="MobiDB-lite"/>
    </source>
</evidence>
<dbReference type="InterPro" id="IPR051995">
    <property type="entry name" value="Ciliary_GTPase"/>
</dbReference>
<dbReference type="GO" id="GO:0005525">
    <property type="term" value="F:GTP binding"/>
    <property type="evidence" value="ECO:0007669"/>
    <property type="project" value="UniProtKB-KW"/>
</dbReference>
<dbReference type="GeneID" id="101370673"/>
<sequence>MFRLLTSCWSWLKTTEETRRNVTIIIIGLDNSGKTVLVKAFQRLLPSRMDNCMKSELTTLLLDEYEASIYDLNGDMKGREIWPNYYAQAHGLVFVLDSSDLGRMQEVKIILTHLLSDKRVAGKPILLLANKQDKKDALLPCDIIEYLLLERLVNENKSLCRVEPCSAIKNLQRRNHQPIIEGLRWLLAATGDKYEELCTRQQPLTSSVPTSKGTRGSRERCSSDSFATRMGMSKKKKKQHLGKCTVEVRPVKPILKKEGLRPKKNLSVTFALDEPMEEGECSGGNTTQNTTELCYNQRDDLQPPAPLVDDDLFEEPKAKRNLETWDTEEMLLENPCEEAFGSCGSHGADKLNNLPKVPHPVKKQSRELNPDRTLELAAGQKDLPMLFSDSMQKEKAYIQEKCSSVAMPESGELR</sequence>
<proteinExistence type="predicted"/>
<keyword evidence="6" id="KW-1185">Reference proteome</keyword>
<dbReference type="InterPro" id="IPR006689">
    <property type="entry name" value="Small_GTPase_ARF/SAR"/>
</dbReference>
<dbReference type="GO" id="GO:1905515">
    <property type="term" value="P:non-motile cilium assembly"/>
    <property type="evidence" value="ECO:0007669"/>
    <property type="project" value="TreeGrafter"/>
</dbReference>
<reference evidence="7" key="1">
    <citation type="submission" date="2025-08" db="UniProtKB">
        <authorList>
            <consortium name="RefSeq"/>
        </authorList>
    </citation>
    <scope>IDENTIFICATION</scope>
</reference>
<keyword evidence="2 3" id="KW-0342">GTP-binding</keyword>
<keyword evidence="4" id="KW-0479">Metal-binding</keyword>
<dbReference type="KEGG" id="oro:101370673"/>
<evidence type="ECO:0000256" key="1">
    <source>
        <dbReference type="ARBA" id="ARBA00022741"/>
    </source>
</evidence>
<dbReference type="SMART" id="SM00177">
    <property type="entry name" value="ARF"/>
    <property type="match status" value="1"/>
</dbReference>
<dbReference type="InterPro" id="IPR027417">
    <property type="entry name" value="P-loop_NTPase"/>
</dbReference>
<evidence type="ECO:0000256" key="4">
    <source>
        <dbReference type="PIRSR" id="PIRSR606689-2"/>
    </source>
</evidence>
<accession>A0A2U3X0G6</accession>
<evidence type="ECO:0000313" key="7">
    <source>
        <dbReference type="RefSeq" id="XP_004415507.1"/>
    </source>
</evidence>
<dbReference type="GO" id="GO:0097730">
    <property type="term" value="C:non-motile cilium"/>
    <property type="evidence" value="ECO:0007669"/>
    <property type="project" value="TreeGrafter"/>
</dbReference>
<keyword evidence="1 3" id="KW-0547">Nucleotide-binding</keyword>
<dbReference type="Pfam" id="PF00025">
    <property type="entry name" value="Arf"/>
    <property type="match status" value="1"/>
</dbReference>
<feature type="binding site" evidence="3">
    <location>
        <position position="74"/>
    </location>
    <ligand>
        <name>GTP</name>
        <dbReference type="ChEBI" id="CHEBI:37565"/>
    </ligand>
</feature>
<dbReference type="GO" id="GO:0031514">
    <property type="term" value="C:motile cilium"/>
    <property type="evidence" value="ECO:0007669"/>
    <property type="project" value="TreeGrafter"/>
</dbReference>
<evidence type="ECO:0000313" key="6">
    <source>
        <dbReference type="Proteomes" id="UP000245340"/>
    </source>
</evidence>
<dbReference type="GO" id="GO:0060170">
    <property type="term" value="C:ciliary membrane"/>
    <property type="evidence" value="ECO:0007669"/>
    <property type="project" value="TreeGrafter"/>
</dbReference>
<evidence type="ECO:0000256" key="2">
    <source>
        <dbReference type="ARBA" id="ARBA00023134"/>
    </source>
</evidence>
<dbReference type="Gene3D" id="3.40.50.300">
    <property type="entry name" value="P-loop containing nucleotide triphosphate hydrolases"/>
    <property type="match status" value="1"/>
</dbReference>
<dbReference type="PANTHER" id="PTHR46090:SF1">
    <property type="entry name" value="ADP-RIBOSYLATION FACTOR-LIKE PROTEIN 13A"/>
    <property type="match status" value="1"/>
</dbReference>
<dbReference type="FunFam" id="3.40.50.300:FF:000415">
    <property type="entry name" value="ADP-ribosylation factor-like GTPase 13B"/>
    <property type="match status" value="1"/>
</dbReference>
<feature type="region of interest" description="Disordered" evidence="5">
    <location>
        <begin position="204"/>
        <end position="225"/>
    </location>
</feature>
<dbReference type="GO" id="GO:0097500">
    <property type="term" value="P:receptor localization to non-motile cilium"/>
    <property type="evidence" value="ECO:0007669"/>
    <property type="project" value="TreeGrafter"/>
</dbReference>
<dbReference type="STRING" id="9708.A0A2U3X0G6"/>
<dbReference type="AlphaFoldDB" id="A0A2U3X0G6"/>
<feature type="binding site" evidence="3">
    <location>
        <begin position="130"/>
        <end position="133"/>
    </location>
    <ligand>
        <name>GTP</name>
        <dbReference type="ChEBI" id="CHEBI:37565"/>
    </ligand>
</feature>
<dbReference type="Proteomes" id="UP000245340">
    <property type="component" value="Unplaced"/>
</dbReference>
<dbReference type="PROSITE" id="PS51417">
    <property type="entry name" value="ARF"/>
    <property type="match status" value="1"/>
</dbReference>
<dbReference type="RefSeq" id="XP_004415507.1">
    <property type="nucleotide sequence ID" value="XM_004415450.1"/>
</dbReference>
<protein>
    <submittedName>
        <fullName evidence="7">ADP-ribosylation factor-like protein 13A</fullName>
    </submittedName>
</protein>
<dbReference type="CDD" id="cd04161">
    <property type="entry name" value="Arl2l1_Arl13_like"/>
    <property type="match status" value="1"/>
</dbReference>
<dbReference type="OrthoDB" id="14717at2759"/>
<dbReference type="SMART" id="SM00178">
    <property type="entry name" value="SAR"/>
    <property type="match status" value="1"/>
</dbReference>